<gene>
    <name evidence="2" type="ORF">PSALAMII_LOCUS3026</name>
</gene>
<dbReference type="OrthoDB" id="10254665at2759"/>
<dbReference type="AlphaFoldDB" id="A0A9W4NAQ1"/>
<keyword evidence="3" id="KW-1185">Reference proteome</keyword>
<keyword evidence="1" id="KW-0812">Transmembrane</keyword>
<comment type="caution">
    <text evidence="2">The sequence shown here is derived from an EMBL/GenBank/DDBJ whole genome shotgun (WGS) entry which is preliminary data.</text>
</comment>
<name>A0A9W4NAQ1_9EURO</name>
<dbReference type="EMBL" id="CAJVPG010000111">
    <property type="protein sequence ID" value="CAG8346940.1"/>
    <property type="molecule type" value="Genomic_DNA"/>
</dbReference>
<evidence type="ECO:0000256" key="1">
    <source>
        <dbReference type="SAM" id="Phobius"/>
    </source>
</evidence>
<evidence type="ECO:0000313" key="2">
    <source>
        <dbReference type="EMBL" id="CAG8346940.1"/>
    </source>
</evidence>
<protein>
    <submittedName>
        <fullName evidence="2">Uncharacterized protein</fullName>
    </submittedName>
</protein>
<sequence length="176" mass="20428">MAVEVNDLAKEHGSQWKHTNRVYKILEYNYIVFPLTFILTLYEDGWTKSTIFHVTMMTVFLLLQMPPFGQLLGLCLPMRPNKFADKPRTRRLGTLHVCLVTKGTNVSTAVNSVRCWDNLSQRENPSVKFHVLLDSETSDELEQQLPSYVVVDKVPENFSVKKAKYKARAQEYFRLK</sequence>
<feature type="transmembrane region" description="Helical" evidence="1">
    <location>
        <begin position="25"/>
        <end position="42"/>
    </location>
</feature>
<dbReference type="Proteomes" id="UP001152649">
    <property type="component" value="Unassembled WGS sequence"/>
</dbReference>
<proteinExistence type="predicted"/>
<feature type="transmembrane region" description="Helical" evidence="1">
    <location>
        <begin position="54"/>
        <end position="76"/>
    </location>
</feature>
<keyword evidence="1" id="KW-1133">Transmembrane helix</keyword>
<evidence type="ECO:0000313" key="3">
    <source>
        <dbReference type="Proteomes" id="UP001152649"/>
    </source>
</evidence>
<accession>A0A9W4NAQ1</accession>
<keyword evidence="1" id="KW-0472">Membrane</keyword>
<reference evidence="2" key="1">
    <citation type="submission" date="2021-07" db="EMBL/GenBank/DDBJ databases">
        <authorList>
            <person name="Branca A.L. A."/>
        </authorList>
    </citation>
    <scope>NUCLEOTIDE SEQUENCE</scope>
</reference>
<organism evidence="2 3">
    <name type="scientific">Penicillium salamii</name>
    <dbReference type="NCBI Taxonomy" id="1612424"/>
    <lineage>
        <taxon>Eukaryota</taxon>
        <taxon>Fungi</taxon>
        <taxon>Dikarya</taxon>
        <taxon>Ascomycota</taxon>
        <taxon>Pezizomycotina</taxon>
        <taxon>Eurotiomycetes</taxon>
        <taxon>Eurotiomycetidae</taxon>
        <taxon>Eurotiales</taxon>
        <taxon>Aspergillaceae</taxon>
        <taxon>Penicillium</taxon>
    </lineage>
</organism>